<dbReference type="InterPro" id="IPR050194">
    <property type="entry name" value="Glycosyltransferase_grp1"/>
</dbReference>
<dbReference type="PANTHER" id="PTHR45947">
    <property type="entry name" value="SULFOQUINOVOSYL TRANSFERASE SQD2"/>
    <property type="match status" value="1"/>
</dbReference>
<organism evidence="2 3">
    <name type="scientific">Dulcicalothrix desertica PCC 7102</name>
    <dbReference type="NCBI Taxonomy" id="232991"/>
    <lineage>
        <taxon>Bacteria</taxon>
        <taxon>Bacillati</taxon>
        <taxon>Cyanobacteriota</taxon>
        <taxon>Cyanophyceae</taxon>
        <taxon>Nostocales</taxon>
        <taxon>Calotrichaceae</taxon>
        <taxon>Dulcicalothrix</taxon>
    </lineage>
</organism>
<dbReference type="PANTHER" id="PTHR45947:SF3">
    <property type="entry name" value="SULFOQUINOVOSYL TRANSFERASE SQD2"/>
    <property type="match status" value="1"/>
</dbReference>
<sequence>MDSNKIKVVMCADYLGTGAVEGSTTGFQQMVNDWINQSAKDIDIELIVYCLGTKTQQYHPFYNVTIKQSKPNITTRALFPLSPPSVFPFLVDLIPIHPSLIQDIIKENPDIIHTFGTFTATETSGYIAAKIMKSRGKKVKLVNTVFTEVDTYFPNYFKSIIFDFYKLIDSKFILKIIIESARGGIYTSTKLKYLSITFLFKFWTYLQSGLSAFLFFRLFELLGILQDSIVKAVKMIVKLIFPDKYKQLEVEISKYVNHLRHSRSHNLIQLTYDFIRRGDECPKSPLVGIGGLLANILRFFLKQQVSLFVNRCDAVTISRPEDIARYCIKAPVWELPLGCDLSRFKVYQPSVETFVERVNYAHELEMLSNKSALALIDIATNPEKISKRCILYVGRLSDEKNISILMDVYEQLLQCKGMKDKVHFIFIGAGYAASELEKRFGDNVTVTGLVPNHLLPTLYNLVRLRHGFFVSASDTETYGITHEEAAACGVPLVAMEKGTRRHFYCPGDRIGNFKIEKDEQIARTIEDLIVNATNNFTVALNGLCIPDYSEDRGLSTLLTNNTVIESVQKSLLCAMYCMAVIPESTSAKMSEHASKLAQLGQFGSEGTWQLLRYIYLNDWKSFYTSYNKKQHSYF</sequence>
<proteinExistence type="predicted"/>
<accession>A0A433VLP6</accession>
<dbReference type="RefSeq" id="WP_127080832.1">
    <property type="nucleotide sequence ID" value="NZ_RSCL01000005.1"/>
</dbReference>
<evidence type="ECO:0000313" key="2">
    <source>
        <dbReference type="EMBL" id="RUT06967.1"/>
    </source>
</evidence>
<feature type="domain" description="Glycosyl transferase family 1" evidence="1">
    <location>
        <begin position="386"/>
        <end position="530"/>
    </location>
</feature>
<dbReference type="AlphaFoldDB" id="A0A433VLP6"/>
<dbReference type="SUPFAM" id="SSF53756">
    <property type="entry name" value="UDP-Glycosyltransferase/glycogen phosphorylase"/>
    <property type="match status" value="1"/>
</dbReference>
<dbReference type="Pfam" id="PF00534">
    <property type="entry name" value="Glycos_transf_1"/>
    <property type="match status" value="1"/>
</dbReference>
<name>A0A433VLP6_9CYAN</name>
<comment type="caution">
    <text evidence="2">The sequence shown here is derived from an EMBL/GenBank/DDBJ whole genome shotgun (WGS) entry which is preliminary data.</text>
</comment>
<dbReference type="Gene3D" id="3.40.50.2000">
    <property type="entry name" value="Glycogen Phosphorylase B"/>
    <property type="match status" value="2"/>
</dbReference>
<dbReference type="OrthoDB" id="9802525at2"/>
<protein>
    <recommendedName>
        <fullName evidence="1">Glycosyl transferase family 1 domain-containing protein</fullName>
    </recommendedName>
</protein>
<evidence type="ECO:0000259" key="1">
    <source>
        <dbReference type="Pfam" id="PF00534"/>
    </source>
</evidence>
<dbReference type="GO" id="GO:0016758">
    <property type="term" value="F:hexosyltransferase activity"/>
    <property type="evidence" value="ECO:0007669"/>
    <property type="project" value="TreeGrafter"/>
</dbReference>
<dbReference type="EMBL" id="RSCL01000005">
    <property type="protein sequence ID" value="RUT06967.1"/>
    <property type="molecule type" value="Genomic_DNA"/>
</dbReference>
<reference evidence="2" key="1">
    <citation type="submission" date="2018-12" db="EMBL/GenBank/DDBJ databases">
        <authorList>
            <person name="Will S."/>
            <person name="Neumann-Schaal M."/>
            <person name="Henke P."/>
        </authorList>
    </citation>
    <scope>NUCLEOTIDE SEQUENCE</scope>
    <source>
        <strain evidence="2">PCC 7102</strain>
    </source>
</reference>
<keyword evidence="3" id="KW-1185">Reference proteome</keyword>
<dbReference type="Proteomes" id="UP000271624">
    <property type="component" value="Unassembled WGS sequence"/>
</dbReference>
<evidence type="ECO:0000313" key="3">
    <source>
        <dbReference type="Proteomes" id="UP000271624"/>
    </source>
</evidence>
<gene>
    <name evidence="2" type="ORF">DSM106972_022280</name>
</gene>
<reference evidence="2" key="2">
    <citation type="journal article" date="2019" name="Genome Biol. Evol.">
        <title>Day and night: Metabolic profiles and evolutionary relationships of six axenic non-marine cyanobacteria.</title>
        <authorList>
            <person name="Will S.E."/>
            <person name="Henke P."/>
            <person name="Boedeker C."/>
            <person name="Huang S."/>
            <person name="Brinkmann H."/>
            <person name="Rohde M."/>
            <person name="Jarek M."/>
            <person name="Friedl T."/>
            <person name="Seufert S."/>
            <person name="Schumacher M."/>
            <person name="Overmann J."/>
            <person name="Neumann-Schaal M."/>
            <person name="Petersen J."/>
        </authorList>
    </citation>
    <scope>NUCLEOTIDE SEQUENCE [LARGE SCALE GENOMIC DNA]</scope>
    <source>
        <strain evidence="2">PCC 7102</strain>
    </source>
</reference>
<dbReference type="InterPro" id="IPR001296">
    <property type="entry name" value="Glyco_trans_1"/>
</dbReference>